<sequence length="265" mass="29856">MAQRQEHYIDIAEKTFDLSLEDASEDEEDGIQAPKTNTATTAKLSSHQALHKQFNVLDALSHDDSERPIAKCTTLISHSSNLTGQHTTGQEINKQNLKLAKSLVRQSEDSSTSGGSSKVSEIIQSNDIITRLHNVIAQLTIVSGNQVNPRYKQEQDPTKLLSFIERLTQSCQSKFDFLHDNYKYTNDLYETSLRENQSLKREVTELKELNRFLQRSTQSGAGLIGSSSNGQSTPPAIGTEAEQIVKLKKEIKEYKRFIKELMDRE</sequence>
<accession>A0A9P8QB35</accession>
<proteinExistence type="predicted"/>
<gene>
    <name evidence="2" type="ORF">WICPIJ_001730</name>
</gene>
<evidence type="ECO:0000256" key="1">
    <source>
        <dbReference type="SAM" id="Coils"/>
    </source>
</evidence>
<reference evidence="2" key="1">
    <citation type="journal article" date="2021" name="Open Biol.">
        <title>Shared evolutionary footprints suggest mitochondrial oxidative damage underlies multiple complex I losses in fungi.</title>
        <authorList>
            <person name="Schikora-Tamarit M.A."/>
            <person name="Marcet-Houben M."/>
            <person name="Nosek J."/>
            <person name="Gabaldon T."/>
        </authorList>
    </citation>
    <scope>NUCLEOTIDE SEQUENCE</scope>
    <source>
        <strain evidence="2">CBS2887</strain>
    </source>
</reference>
<keyword evidence="3" id="KW-1185">Reference proteome</keyword>
<comment type="caution">
    <text evidence="2">The sequence shown here is derived from an EMBL/GenBank/DDBJ whole genome shotgun (WGS) entry which is preliminary data.</text>
</comment>
<evidence type="ECO:0000313" key="3">
    <source>
        <dbReference type="Proteomes" id="UP000774326"/>
    </source>
</evidence>
<organism evidence="2 3">
    <name type="scientific">Wickerhamomyces pijperi</name>
    <name type="common">Yeast</name>
    <name type="synonym">Pichia pijperi</name>
    <dbReference type="NCBI Taxonomy" id="599730"/>
    <lineage>
        <taxon>Eukaryota</taxon>
        <taxon>Fungi</taxon>
        <taxon>Dikarya</taxon>
        <taxon>Ascomycota</taxon>
        <taxon>Saccharomycotina</taxon>
        <taxon>Saccharomycetes</taxon>
        <taxon>Phaffomycetales</taxon>
        <taxon>Wickerhamomycetaceae</taxon>
        <taxon>Wickerhamomyces</taxon>
    </lineage>
</organism>
<feature type="coiled-coil region" evidence="1">
    <location>
        <begin position="189"/>
        <end position="216"/>
    </location>
</feature>
<reference evidence="2" key="2">
    <citation type="submission" date="2021-01" db="EMBL/GenBank/DDBJ databases">
        <authorList>
            <person name="Schikora-Tamarit M.A."/>
        </authorList>
    </citation>
    <scope>NUCLEOTIDE SEQUENCE</scope>
    <source>
        <strain evidence="2">CBS2887</strain>
    </source>
</reference>
<evidence type="ECO:0000313" key="2">
    <source>
        <dbReference type="EMBL" id="KAH3687307.1"/>
    </source>
</evidence>
<name>A0A9P8QB35_WICPI</name>
<keyword evidence="1" id="KW-0175">Coiled coil</keyword>
<dbReference type="AlphaFoldDB" id="A0A9P8QB35"/>
<dbReference type="EMBL" id="JAEUBG010000872">
    <property type="protein sequence ID" value="KAH3687307.1"/>
    <property type="molecule type" value="Genomic_DNA"/>
</dbReference>
<dbReference type="Proteomes" id="UP000774326">
    <property type="component" value="Unassembled WGS sequence"/>
</dbReference>
<dbReference type="OrthoDB" id="3981276at2759"/>
<protein>
    <submittedName>
        <fullName evidence="2">Uncharacterized protein</fullName>
    </submittedName>
</protein>